<protein>
    <submittedName>
        <fullName evidence="2">Uncharacterized protein</fullName>
    </submittedName>
</protein>
<accession>A0A7Y0ADS3</accession>
<keyword evidence="1" id="KW-1133">Transmembrane helix</keyword>
<evidence type="ECO:0000313" key="2">
    <source>
        <dbReference type="EMBL" id="NML65494.1"/>
    </source>
</evidence>
<dbReference type="RefSeq" id="WP_169530792.1">
    <property type="nucleotide sequence ID" value="NZ_JABBGH010000001.1"/>
</dbReference>
<keyword evidence="1" id="KW-0812">Transmembrane</keyword>
<comment type="caution">
    <text evidence="2">The sequence shown here is derived from an EMBL/GenBank/DDBJ whole genome shotgun (WGS) entry which is preliminary data.</text>
</comment>
<name>A0A7Y0ADS3_9BACT</name>
<evidence type="ECO:0000313" key="3">
    <source>
        <dbReference type="Proteomes" id="UP000559626"/>
    </source>
</evidence>
<keyword evidence="3" id="KW-1185">Reference proteome</keyword>
<dbReference type="AlphaFoldDB" id="A0A7Y0ADS3"/>
<organism evidence="2 3">
    <name type="scientific">Hymenobacter polaris</name>
    <dbReference type="NCBI Taxonomy" id="2682546"/>
    <lineage>
        <taxon>Bacteria</taxon>
        <taxon>Pseudomonadati</taxon>
        <taxon>Bacteroidota</taxon>
        <taxon>Cytophagia</taxon>
        <taxon>Cytophagales</taxon>
        <taxon>Hymenobacteraceae</taxon>
        <taxon>Hymenobacter</taxon>
    </lineage>
</organism>
<dbReference type="EMBL" id="JABBGH010000001">
    <property type="protein sequence ID" value="NML65494.1"/>
    <property type="molecule type" value="Genomic_DNA"/>
</dbReference>
<reference evidence="2 3" key="1">
    <citation type="submission" date="2020-04" db="EMBL/GenBank/DDBJ databases">
        <title>Hymenobacter polaris sp. nov., isolated from Arctic soil.</title>
        <authorList>
            <person name="Dahal R.H."/>
        </authorList>
    </citation>
    <scope>NUCLEOTIDE SEQUENCE [LARGE SCALE GENOMIC DNA]</scope>
    <source>
        <strain evidence="2 3">RP-2-7</strain>
    </source>
</reference>
<gene>
    <name evidence="2" type="ORF">HHL22_09790</name>
</gene>
<evidence type="ECO:0000256" key="1">
    <source>
        <dbReference type="SAM" id="Phobius"/>
    </source>
</evidence>
<feature type="transmembrane region" description="Helical" evidence="1">
    <location>
        <begin position="174"/>
        <end position="199"/>
    </location>
</feature>
<dbReference type="Proteomes" id="UP000559626">
    <property type="component" value="Unassembled WGS sequence"/>
</dbReference>
<sequence>MKPNASLLAYYRPFGRIDTAAEYNPYVDSGDRDAQARINHMRPWHTVDFGGQPLVDFFNAQAIESAIRLINADSSRAGGVRIRFRAGTTYANLVKVLDMMNYTNQKKYWLDNRHQPATFYAITLRPPTLAERRQNSAMFLGMIDKSADFTYVFPPQTFSQQLKQLNSPWRRPQVLLASAVGALLLALLTATLIAARLAIR</sequence>
<proteinExistence type="predicted"/>
<keyword evidence="1" id="KW-0472">Membrane</keyword>